<evidence type="ECO:0008006" key="4">
    <source>
        <dbReference type="Google" id="ProtNLM"/>
    </source>
</evidence>
<organism evidence="2 3">
    <name type="scientific">Phytophthora cactorum</name>
    <dbReference type="NCBI Taxonomy" id="29920"/>
    <lineage>
        <taxon>Eukaryota</taxon>
        <taxon>Sar</taxon>
        <taxon>Stramenopiles</taxon>
        <taxon>Oomycota</taxon>
        <taxon>Peronosporomycetes</taxon>
        <taxon>Peronosporales</taxon>
        <taxon>Peronosporaceae</taxon>
        <taxon>Phytophthora</taxon>
    </lineage>
</organism>
<protein>
    <recommendedName>
        <fullName evidence="4">RxLR effector protein</fullName>
    </recommendedName>
</protein>
<name>A0A8T1F2Q9_9STRA</name>
<dbReference type="Proteomes" id="UP000697107">
    <property type="component" value="Unassembled WGS sequence"/>
</dbReference>
<evidence type="ECO:0000313" key="2">
    <source>
        <dbReference type="EMBL" id="KAG2966899.1"/>
    </source>
</evidence>
<dbReference type="VEuPathDB" id="FungiDB:PC110_g19404"/>
<feature type="signal peptide" evidence="1">
    <location>
        <begin position="1"/>
        <end position="24"/>
    </location>
</feature>
<feature type="chain" id="PRO_5035775912" description="RxLR effector protein" evidence="1">
    <location>
        <begin position="25"/>
        <end position="279"/>
    </location>
</feature>
<evidence type="ECO:0000313" key="3">
    <source>
        <dbReference type="Proteomes" id="UP000697107"/>
    </source>
</evidence>
<gene>
    <name evidence="2" type="ORF">PC118_g18890</name>
</gene>
<evidence type="ECO:0000256" key="1">
    <source>
        <dbReference type="SAM" id="SignalP"/>
    </source>
</evidence>
<accession>A0A8T1F2Q9</accession>
<dbReference type="AlphaFoldDB" id="A0A8T1F2Q9"/>
<dbReference type="EMBL" id="RCML01000974">
    <property type="protein sequence ID" value="KAG2966899.1"/>
    <property type="molecule type" value="Genomic_DNA"/>
</dbReference>
<comment type="caution">
    <text evidence="2">The sequence shown here is derived from an EMBL/GenBank/DDBJ whole genome shotgun (WGS) entry which is preliminary data.</text>
</comment>
<sequence length="279" mass="31024">MRLQFSVLLVIVAFISTFLEEATATNEERGILTALEKAKTLVSPKITDKTLQRWAANNKSPKHALVRLELDKAGTKLFKKAKFVDWVTFMTKRNPNNAGEAMTSTLMTHYSDDVLSTMIIAAKQAPNTKDIATKLQTEQLRVWASRGKPADDVFNLFNLKGKAQSLDDLVDDAQFAPWLKYVDDINGKDSKKASAMVAKTLTTYNEETNKGLYAMLSAAKNVESTKKLATDLQKGQLDNWLAQKVDVHDVSAWVGAKRTPLNSPERKAVASYRDALSKI</sequence>
<keyword evidence="1" id="KW-0732">Signal</keyword>
<reference evidence="2" key="1">
    <citation type="submission" date="2018-10" db="EMBL/GenBank/DDBJ databases">
        <title>Effector identification in a new, highly contiguous assembly of the strawberry crown rot pathogen Phytophthora cactorum.</title>
        <authorList>
            <person name="Armitage A.D."/>
            <person name="Nellist C.F."/>
            <person name="Bates H."/>
            <person name="Vickerstaff R.J."/>
            <person name="Harrison R.J."/>
        </authorList>
    </citation>
    <scope>NUCLEOTIDE SEQUENCE</scope>
    <source>
        <strain evidence="2">P415</strain>
    </source>
</reference>
<proteinExistence type="predicted"/>